<comment type="caution">
    <text evidence="1">The sequence shown here is derived from an EMBL/GenBank/DDBJ whole genome shotgun (WGS) entry which is preliminary data.</text>
</comment>
<gene>
    <name evidence="1" type="ORF">H9910_06045</name>
</gene>
<evidence type="ECO:0000313" key="2">
    <source>
        <dbReference type="Proteomes" id="UP000823909"/>
    </source>
</evidence>
<organism evidence="1 2">
    <name type="scientific">Candidatus Mediterraneibacter quadrami</name>
    <dbReference type="NCBI Taxonomy" id="2838684"/>
    <lineage>
        <taxon>Bacteria</taxon>
        <taxon>Bacillati</taxon>
        <taxon>Bacillota</taxon>
        <taxon>Clostridia</taxon>
        <taxon>Lachnospirales</taxon>
        <taxon>Lachnospiraceae</taxon>
        <taxon>Mediterraneibacter</taxon>
    </lineage>
</organism>
<dbReference type="Proteomes" id="UP000823909">
    <property type="component" value="Unassembled WGS sequence"/>
</dbReference>
<sequence>MDRDIRELALLKFREELFLKELEQYRRNLTGEYESILPYVRDEKGRYSEEKTCAVVGELSENIRIIRAYEGEMTRKKLREEGKSEEDVMGYEYDGAYSGAQEGFVRDFLYCALRISELDELSDPGGFDISGATQTFHDLLWYSEDHYEKQERLYAGEAMSEAVRNDYGELKGIYRPASWLVHMLTGQELSALYPEELQKKYAYCLPDAIRTGVREMNCAPSEYFWNVWPEEACRTQRRREQEASEWIRKRFDEPDKFVKSYLSFREKRYDPAYIGDAADTYEQILAGDNWGLMNMAYGLGEYVKYAVLMFTEKRGLSHFQNDNIYFAASAGLRRAEKNLKKLAKEDRGAKP</sequence>
<name>A0A9D2RFC4_9FIRM</name>
<dbReference type="EMBL" id="DWUU01000036">
    <property type="protein sequence ID" value="HJD42552.1"/>
    <property type="molecule type" value="Genomic_DNA"/>
</dbReference>
<evidence type="ECO:0000313" key="1">
    <source>
        <dbReference type="EMBL" id="HJD42552.1"/>
    </source>
</evidence>
<protein>
    <submittedName>
        <fullName evidence="1">Uncharacterized protein</fullName>
    </submittedName>
</protein>
<proteinExistence type="predicted"/>
<reference evidence="1" key="1">
    <citation type="journal article" date="2021" name="PeerJ">
        <title>Extensive microbial diversity within the chicken gut microbiome revealed by metagenomics and culture.</title>
        <authorList>
            <person name="Gilroy R."/>
            <person name="Ravi A."/>
            <person name="Getino M."/>
            <person name="Pursley I."/>
            <person name="Horton D.L."/>
            <person name="Alikhan N.F."/>
            <person name="Baker D."/>
            <person name="Gharbi K."/>
            <person name="Hall N."/>
            <person name="Watson M."/>
            <person name="Adriaenssens E.M."/>
            <person name="Foster-Nyarko E."/>
            <person name="Jarju S."/>
            <person name="Secka A."/>
            <person name="Antonio M."/>
            <person name="Oren A."/>
            <person name="Chaudhuri R.R."/>
            <person name="La Ragione R."/>
            <person name="Hildebrand F."/>
            <person name="Pallen M.J."/>
        </authorList>
    </citation>
    <scope>NUCLEOTIDE SEQUENCE</scope>
    <source>
        <strain evidence="1">ChiBcec15-3976</strain>
    </source>
</reference>
<accession>A0A9D2RFC4</accession>
<reference evidence="1" key="2">
    <citation type="submission" date="2021-04" db="EMBL/GenBank/DDBJ databases">
        <authorList>
            <person name="Gilroy R."/>
        </authorList>
    </citation>
    <scope>NUCLEOTIDE SEQUENCE</scope>
    <source>
        <strain evidence="1">ChiBcec15-3976</strain>
    </source>
</reference>
<dbReference type="AlphaFoldDB" id="A0A9D2RFC4"/>